<keyword evidence="3" id="KW-1185">Reference proteome</keyword>
<gene>
    <name evidence="2" type="ORF">FB555_001346</name>
</gene>
<sequence length="410" mass="46168">MSHIVDRVKNEGLKSMAFSSLRELATKYNPFRQGPLAFVYAEDAAAVDWTVPQRFNDFKLELKPQGFDVAWVISPPGRTSGGHQNAFRFMKVLEDAGHRVTIFLYSPAKLPIVSVESVRNMMSVTTAYPDLKAEILVYEPSSGILGNYDAIFASDWGTAYASFRYAKPAKRFYFTQDFEPWFFSRGSDYVLAENTYRFGFHGISAGRWLARKLTNEFNMPGGSYDYGVDSEKYNFQNTEKRTEVVFYARPPTPRRATEFGLIALSELNRIRPDIVINLVGWDMSSFDVPFPYVNNTALDISQLNSLYNRCSVALVLSLTNLSLLPMEVMASGAVPMINDADNTRDVFDSPHIEYVPLSPRAIAERIISVVNNPDAIAYSKTIAESVAATHWSDPAESFIDEFLSVMTARR</sequence>
<dbReference type="EMBL" id="JACGWU010000003">
    <property type="protein sequence ID" value="MBA8829243.1"/>
    <property type="molecule type" value="Genomic_DNA"/>
</dbReference>
<evidence type="ECO:0000313" key="3">
    <source>
        <dbReference type="Proteomes" id="UP000524237"/>
    </source>
</evidence>
<organism evidence="2 3">
    <name type="scientific">Alpinimonas psychrophila</name>
    <dbReference type="NCBI Taxonomy" id="748908"/>
    <lineage>
        <taxon>Bacteria</taxon>
        <taxon>Bacillati</taxon>
        <taxon>Actinomycetota</taxon>
        <taxon>Actinomycetes</taxon>
        <taxon>Micrococcales</taxon>
        <taxon>Microbacteriaceae</taxon>
        <taxon>Alpinimonas</taxon>
    </lineage>
</organism>
<comment type="caution">
    <text evidence="2">The sequence shown here is derived from an EMBL/GenBank/DDBJ whole genome shotgun (WGS) entry which is preliminary data.</text>
</comment>
<reference evidence="2 3" key="1">
    <citation type="submission" date="2020-07" db="EMBL/GenBank/DDBJ databases">
        <title>Sequencing the genomes of 1000 actinobacteria strains.</title>
        <authorList>
            <person name="Klenk H.-P."/>
        </authorList>
    </citation>
    <scope>NUCLEOTIDE SEQUENCE [LARGE SCALE GENOMIC DNA]</scope>
    <source>
        <strain evidence="2 3">DSM 23737</strain>
    </source>
</reference>
<dbReference type="InterPro" id="IPR055050">
    <property type="entry name" value="WsaF_C"/>
</dbReference>
<dbReference type="Gene3D" id="3.40.50.11090">
    <property type="match status" value="1"/>
</dbReference>
<dbReference type="Pfam" id="PF22772">
    <property type="entry name" value="WsaF_C"/>
    <property type="match status" value="1"/>
</dbReference>
<dbReference type="AlphaFoldDB" id="A0A7W3JU07"/>
<evidence type="ECO:0000313" key="2">
    <source>
        <dbReference type="EMBL" id="MBA8829243.1"/>
    </source>
</evidence>
<feature type="domain" description="WsaF C-terminal" evidence="1">
    <location>
        <begin position="243"/>
        <end position="366"/>
    </location>
</feature>
<dbReference type="SUPFAM" id="SSF53756">
    <property type="entry name" value="UDP-Glycosyltransferase/glycogen phosphorylase"/>
    <property type="match status" value="1"/>
</dbReference>
<proteinExistence type="predicted"/>
<protein>
    <recommendedName>
        <fullName evidence="1">WsaF C-terminal domain-containing protein</fullName>
    </recommendedName>
</protein>
<dbReference type="Gene3D" id="3.40.50.2000">
    <property type="entry name" value="Glycogen Phosphorylase B"/>
    <property type="match status" value="1"/>
</dbReference>
<accession>A0A7W3JU07</accession>
<dbReference type="RefSeq" id="WP_182484683.1">
    <property type="nucleotide sequence ID" value="NZ_JACGWU010000003.1"/>
</dbReference>
<dbReference type="Proteomes" id="UP000524237">
    <property type="component" value="Unassembled WGS sequence"/>
</dbReference>
<evidence type="ECO:0000259" key="1">
    <source>
        <dbReference type="Pfam" id="PF22772"/>
    </source>
</evidence>
<name>A0A7W3JU07_9MICO</name>